<feature type="compositionally biased region" description="Polar residues" evidence="1">
    <location>
        <begin position="227"/>
        <end position="243"/>
    </location>
</feature>
<feature type="compositionally biased region" description="Low complexity" evidence="1">
    <location>
        <begin position="71"/>
        <end position="82"/>
    </location>
</feature>
<organism evidence="2 3">
    <name type="scientific">Hericium alpestre</name>
    <dbReference type="NCBI Taxonomy" id="135208"/>
    <lineage>
        <taxon>Eukaryota</taxon>
        <taxon>Fungi</taxon>
        <taxon>Dikarya</taxon>
        <taxon>Basidiomycota</taxon>
        <taxon>Agaricomycotina</taxon>
        <taxon>Agaricomycetes</taxon>
        <taxon>Russulales</taxon>
        <taxon>Hericiaceae</taxon>
        <taxon>Hericium</taxon>
    </lineage>
</organism>
<protein>
    <submittedName>
        <fullName evidence="2">Uncharacterized protein</fullName>
    </submittedName>
</protein>
<evidence type="ECO:0000313" key="3">
    <source>
        <dbReference type="Proteomes" id="UP000298061"/>
    </source>
</evidence>
<proteinExistence type="predicted"/>
<feature type="region of interest" description="Disordered" evidence="1">
    <location>
        <begin position="227"/>
        <end position="313"/>
    </location>
</feature>
<dbReference type="OrthoDB" id="3262173at2759"/>
<evidence type="ECO:0000313" key="2">
    <source>
        <dbReference type="EMBL" id="TFY80590.1"/>
    </source>
</evidence>
<dbReference type="AlphaFoldDB" id="A0A4Z0A2B5"/>
<dbReference type="EMBL" id="SFCI01000317">
    <property type="protein sequence ID" value="TFY80590.1"/>
    <property type="molecule type" value="Genomic_DNA"/>
</dbReference>
<dbReference type="Proteomes" id="UP000298061">
    <property type="component" value="Unassembled WGS sequence"/>
</dbReference>
<dbReference type="STRING" id="135208.A0A4Z0A2B5"/>
<comment type="caution">
    <text evidence="2">The sequence shown here is derived from an EMBL/GenBank/DDBJ whole genome shotgun (WGS) entry which is preliminary data.</text>
</comment>
<name>A0A4Z0A2B5_9AGAM</name>
<feature type="region of interest" description="Disordered" evidence="1">
    <location>
        <begin position="1"/>
        <end position="120"/>
    </location>
</feature>
<keyword evidence="3" id="KW-1185">Reference proteome</keyword>
<accession>A0A4Z0A2B5</accession>
<feature type="compositionally biased region" description="Acidic residues" evidence="1">
    <location>
        <begin position="86"/>
        <end position="97"/>
    </location>
</feature>
<evidence type="ECO:0000256" key="1">
    <source>
        <dbReference type="SAM" id="MobiDB-lite"/>
    </source>
</evidence>
<feature type="compositionally biased region" description="Basic and acidic residues" evidence="1">
    <location>
        <begin position="247"/>
        <end position="258"/>
    </location>
</feature>
<gene>
    <name evidence="2" type="ORF">EWM64_g3421</name>
</gene>
<reference evidence="2 3" key="1">
    <citation type="submission" date="2019-02" db="EMBL/GenBank/DDBJ databases">
        <title>Genome sequencing of the rare red list fungi Hericium alpestre (H. flagellum).</title>
        <authorList>
            <person name="Buettner E."/>
            <person name="Kellner H."/>
        </authorList>
    </citation>
    <scope>NUCLEOTIDE SEQUENCE [LARGE SCALE GENOMIC DNA]</scope>
    <source>
        <strain evidence="2 3">DSM 108284</strain>
    </source>
</reference>
<feature type="compositionally biased region" description="Low complexity" evidence="1">
    <location>
        <begin position="263"/>
        <end position="279"/>
    </location>
</feature>
<feature type="compositionally biased region" description="Basic and acidic residues" evidence="1">
    <location>
        <begin position="296"/>
        <end position="310"/>
    </location>
</feature>
<sequence>MEVPPTPERNKAKITYAGRTKVRRKRESMNKPEEGSPEQESAGEDNKGQSASMPPPPSPYNKQSKHDITDKPNSPSVSNVSKSPEKEDEAQSDEDDGTSSIAQSVSDHSKRKTEVERQTILETDPRTEEVRPYEVLCKTCQKWIKLGTKQRYALGNWRGHQKRCSGSLPSSRIATAERKLKLVNDSAAKRFTVKSVECRGCGVTVQLEGEEDYNLIKWEEHKASCTSTVNEPSAHSPAANSVSFPEDSPRRSEKKAERPPPSVASTEATAVASDAAASTQLGRKRAREEDEGTTNDDERPRTRPRTDSYKPAKAMTWLLAPFKSFIQGFKEGMQSSPSTSA</sequence>